<evidence type="ECO:0000256" key="1">
    <source>
        <dbReference type="ARBA" id="ARBA00000185"/>
    </source>
</evidence>
<dbReference type="SUPFAM" id="SSF56719">
    <property type="entry name" value="Type II DNA topoisomerase"/>
    <property type="match status" value="1"/>
</dbReference>
<evidence type="ECO:0000256" key="7">
    <source>
        <dbReference type="ARBA" id="ARBA00023029"/>
    </source>
</evidence>
<evidence type="ECO:0000259" key="11">
    <source>
        <dbReference type="Pfam" id="PF02518"/>
    </source>
</evidence>
<dbReference type="Gene3D" id="3.30.565.10">
    <property type="entry name" value="Histidine kinase-like ATPase, C-terminal domain"/>
    <property type="match status" value="1"/>
</dbReference>
<dbReference type="EC" id="5.6.2.2" evidence="4"/>
<dbReference type="EMBL" id="KJ101592">
    <property type="protein sequence ID" value="AHI60907.1"/>
    <property type="molecule type" value="Genomic_DNA"/>
</dbReference>
<dbReference type="PROSITE" id="PS00177">
    <property type="entry name" value="TOPOISOMERASE_II"/>
    <property type="match status" value="1"/>
</dbReference>
<dbReference type="InterPro" id="IPR003594">
    <property type="entry name" value="HATPase_dom"/>
</dbReference>
<keyword evidence="6" id="KW-0067">ATP-binding</keyword>
<dbReference type="InterPro" id="IPR013760">
    <property type="entry name" value="Topo_IIA-like_dom_sf"/>
</dbReference>
<dbReference type="Pfam" id="PF02518">
    <property type="entry name" value="HATPase_c"/>
    <property type="match status" value="1"/>
</dbReference>
<dbReference type="KEGG" id="vg:18502262"/>
<reference evidence="12 13" key="1">
    <citation type="submission" date="2014-01" db="EMBL/GenBank/DDBJ databases">
        <title>Characterization of a Potential Antibacterial Agent, phage PG7, for the Treatment of Enterobacter cloacae Infection in Mice.</title>
        <authorList>
            <person name="Wang S.W."/>
            <person name="Jin J."/>
            <person name="Chen S.J."/>
            <person name="Zhang G."/>
            <person name="Li Z.J."/>
            <person name="Li Y.H."/>
            <person name="Wang X.T."/>
            <person name="Wang J."/>
            <person name="Wang S.M."/>
            <person name="Wang Z.Q."/>
            <person name="Zhao G.Q."/>
        </authorList>
    </citation>
    <scope>NUCLEOTIDE SEQUENCE [LARGE SCALE GENOMIC DNA]</scope>
</reference>
<dbReference type="GO" id="GO:0005524">
    <property type="term" value="F:ATP binding"/>
    <property type="evidence" value="ECO:0007669"/>
    <property type="project" value="UniProtKB-KW"/>
</dbReference>
<evidence type="ECO:0000256" key="8">
    <source>
        <dbReference type="ARBA" id="ARBA00023125"/>
    </source>
</evidence>
<evidence type="ECO:0000256" key="3">
    <source>
        <dbReference type="ARBA" id="ARBA00011080"/>
    </source>
</evidence>
<dbReference type="GO" id="GO:0006265">
    <property type="term" value="P:DNA topological change"/>
    <property type="evidence" value="ECO:0007669"/>
    <property type="project" value="InterPro"/>
</dbReference>
<keyword evidence="13" id="KW-1185">Reference proteome</keyword>
<dbReference type="PANTHER" id="PTHR10169:SF38">
    <property type="entry name" value="DNA TOPOISOMERASE 2"/>
    <property type="match status" value="1"/>
</dbReference>
<dbReference type="InterPro" id="IPR018522">
    <property type="entry name" value="TopoIIA_CS"/>
</dbReference>
<dbReference type="InterPro" id="IPR013759">
    <property type="entry name" value="Topo_IIA_B_C"/>
</dbReference>
<protein>
    <recommendedName>
        <fullName evidence="4">DNA topoisomerase (ATP-hydrolyzing)</fullName>
        <ecNumber evidence="4">5.6.2.2</ecNumber>
    </recommendedName>
</protein>
<keyword evidence="7" id="KW-0799">Topoisomerase</keyword>
<sequence length="652" mass="73067">MIKNEIKILSDREHIIKRSGMYIGSSAMEAHERFLFGKFKSVTYVPGVIKLIDEIIDNSVDEAIRTNFKFANKISVELKGNKVIVTDNGRGLPQAPVVTPEGDEIPGPVAAWTRPRAGGNFGDDAERKTGGMNGVGSAWTNIFSVTFAGATCDGQNEIIVRCSNGAENISWDSKPAKEKEFIQTKTGTRVSFIPDFSHFESSGLTEVDESIVLDRLQTLAVVFPDIEFKFQGKKVNGGFKKFAKQFDEEAIVADEDNCSIAIGRSDDGFRQLTYVNNIHTSKGGSHVDLVVDELSNELIPMLKRKYKLEVNKARIKECFTFVMFVRDMSNMRFDSQTKERLTSPWGEVKAHLNLDYKKLAQQVMKSEAIHMPIIEAMLARKLAAEKAAETKAAKAASKAKVAKHIKPELYGNDKEETTLFLTEGDSAIGYLLTTRDRKLHGGYPLRGKFLNTWGMTAAEAMKNKEVFDICAITGLTIGEDYESLNYKNIAIMTDADVDGTGSIYPSLLAFFSNWPRLFEEGRIRFVKTPVIIMSKGDKQKWYYTAAEYEAEKDELAGWKLRYIKGLGSLEEDEYERVIQEPHYDVVSLPENWKELFEMVMGSDAASTQGLDERINISGVLPDTIRSYYVTDLGNISRWKLRLHVGRCSAAPR</sequence>
<feature type="domain" description="Histidine kinase/HSP90-like ATPase" evidence="11">
    <location>
        <begin position="50"/>
        <end position="192"/>
    </location>
</feature>
<accession>W6AS33</accession>
<dbReference type="SUPFAM" id="SSF55874">
    <property type="entry name" value="ATPase domain of HSP90 chaperone/DNA topoisomerase II/histidine kinase"/>
    <property type="match status" value="1"/>
</dbReference>
<evidence type="ECO:0000256" key="9">
    <source>
        <dbReference type="ARBA" id="ARBA00023235"/>
    </source>
</evidence>
<evidence type="ECO:0000313" key="13">
    <source>
        <dbReference type="Proteomes" id="UP000019300"/>
    </source>
</evidence>
<dbReference type="RefSeq" id="YP_009005268.1">
    <property type="nucleotide sequence ID" value="NC_023561.1"/>
</dbReference>
<dbReference type="GO" id="GO:0003677">
    <property type="term" value="F:DNA binding"/>
    <property type="evidence" value="ECO:0007669"/>
    <property type="project" value="UniProtKB-KW"/>
</dbReference>
<dbReference type="InterPro" id="IPR014721">
    <property type="entry name" value="Ribsml_uS5_D2-typ_fold_subgr"/>
</dbReference>
<name>W6AS33_9CAUD</name>
<dbReference type="Proteomes" id="UP000019300">
    <property type="component" value="Segment"/>
</dbReference>
<dbReference type="InterPro" id="IPR050634">
    <property type="entry name" value="DNA_Topoisomerase_II"/>
</dbReference>
<evidence type="ECO:0000256" key="2">
    <source>
        <dbReference type="ARBA" id="ARBA00001946"/>
    </source>
</evidence>
<dbReference type="InterPro" id="IPR001241">
    <property type="entry name" value="Topo_IIA"/>
</dbReference>
<dbReference type="GO" id="GO:0000819">
    <property type="term" value="P:sister chromatid segregation"/>
    <property type="evidence" value="ECO:0007669"/>
    <property type="project" value="TreeGrafter"/>
</dbReference>
<dbReference type="GO" id="GO:0003918">
    <property type="term" value="F:DNA topoisomerase type II (double strand cut, ATP-hydrolyzing) activity"/>
    <property type="evidence" value="ECO:0007669"/>
    <property type="project" value="UniProtKB-EC"/>
</dbReference>
<feature type="domain" description="DNA topoisomerase type IIA subunit B" evidence="10">
    <location>
        <begin position="265"/>
        <end position="391"/>
    </location>
</feature>
<evidence type="ECO:0000259" key="10">
    <source>
        <dbReference type="Pfam" id="PF00204"/>
    </source>
</evidence>
<dbReference type="InterPro" id="IPR013506">
    <property type="entry name" value="Topo_IIA_bsu_dom2"/>
</dbReference>
<comment type="similarity">
    <text evidence="3">Belongs to the type II topoisomerase family.</text>
</comment>
<dbReference type="GeneID" id="18502262"/>
<dbReference type="PRINTS" id="PR00418">
    <property type="entry name" value="TPI2FAMILY"/>
</dbReference>
<evidence type="ECO:0000313" key="12">
    <source>
        <dbReference type="EMBL" id="AHI60907.1"/>
    </source>
</evidence>
<dbReference type="PANTHER" id="PTHR10169">
    <property type="entry name" value="DNA TOPOISOMERASE/GYRASE"/>
    <property type="match status" value="1"/>
</dbReference>
<dbReference type="InterPro" id="IPR036890">
    <property type="entry name" value="HATPase_C_sf"/>
</dbReference>
<keyword evidence="8" id="KW-0238">DNA-binding</keyword>
<proteinExistence type="inferred from homology"/>
<keyword evidence="5" id="KW-0547">Nucleotide-binding</keyword>
<dbReference type="Pfam" id="PF00204">
    <property type="entry name" value="DNA_gyraseB"/>
    <property type="match status" value="1"/>
</dbReference>
<dbReference type="SMART" id="SM00433">
    <property type="entry name" value="TOP2c"/>
    <property type="match status" value="1"/>
</dbReference>
<dbReference type="SUPFAM" id="SSF54211">
    <property type="entry name" value="Ribosomal protein S5 domain 2-like"/>
    <property type="match status" value="1"/>
</dbReference>
<evidence type="ECO:0000256" key="4">
    <source>
        <dbReference type="ARBA" id="ARBA00012895"/>
    </source>
</evidence>
<organism evidence="12 13">
    <name type="scientific">Enterobacter phage PG7</name>
    <dbReference type="NCBI Taxonomy" id="1455074"/>
    <lineage>
        <taxon>Viruses</taxon>
        <taxon>Duplodnaviria</taxon>
        <taxon>Heunggongvirae</taxon>
        <taxon>Uroviricota</taxon>
        <taxon>Caudoviricetes</taxon>
        <taxon>Pantevenvirales</taxon>
        <taxon>Straboviridae</taxon>
        <taxon>Tevenvirinae</taxon>
        <taxon>Karamvirus</taxon>
        <taxon>Karamvirus pg7</taxon>
    </lineage>
</organism>
<dbReference type="InterPro" id="IPR020568">
    <property type="entry name" value="Ribosomal_Su5_D2-typ_SF"/>
</dbReference>
<evidence type="ECO:0000256" key="5">
    <source>
        <dbReference type="ARBA" id="ARBA00022741"/>
    </source>
</evidence>
<evidence type="ECO:0000256" key="6">
    <source>
        <dbReference type="ARBA" id="ARBA00022840"/>
    </source>
</evidence>
<dbReference type="Gene3D" id="3.40.50.670">
    <property type="match status" value="1"/>
</dbReference>
<keyword evidence="9 12" id="KW-0413">Isomerase</keyword>
<gene>
    <name evidence="12" type="ORF">PG7_004</name>
</gene>
<dbReference type="Gene3D" id="3.30.230.10">
    <property type="match status" value="1"/>
</dbReference>
<comment type="catalytic activity">
    <reaction evidence="1">
        <text>ATP-dependent breakage, passage and rejoining of double-stranded DNA.</text>
        <dbReference type="EC" id="5.6.2.2"/>
    </reaction>
</comment>
<comment type="cofactor">
    <cofactor evidence="2">
        <name>Mg(2+)</name>
        <dbReference type="ChEBI" id="CHEBI:18420"/>
    </cofactor>
</comment>